<reference evidence="3" key="1">
    <citation type="journal article" date="2023" name="G3 (Bethesda)">
        <title>Whole genome assemblies of Zophobas morio and Tenebrio molitor.</title>
        <authorList>
            <person name="Kaur S."/>
            <person name="Stinson S.A."/>
            <person name="diCenzo G.C."/>
        </authorList>
    </citation>
    <scope>NUCLEOTIDE SEQUENCE</scope>
    <source>
        <strain evidence="3">QUZm001</strain>
    </source>
</reference>
<evidence type="ECO:0000256" key="2">
    <source>
        <dbReference type="SAM" id="SignalP"/>
    </source>
</evidence>
<proteinExistence type="predicted"/>
<gene>
    <name evidence="3" type="ORF">Zmor_018049</name>
</gene>
<feature type="signal peptide" evidence="2">
    <location>
        <begin position="1"/>
        <end position="16"/>
    </location>
</feature>
<dbReference type="AlphaFoldDB" id="A0AA38I9B7"/>
<keyword evidence="1" id="KW-0812">Transmembrane</keyword>
<sequence length="308" mass="35322">MTTTLLKCLLLHTVTSLEEFIWKHFSNKTFVIISSSFDNFEPLTPIIHSYHSKVITTSRNAPNLGTFTNYIIVGKEPNDLISSIDVLKYKINTRGRYLVIIEKNCTDDAYKSVFETLWSAYIYNVVLYANLTTFVTWYPYHAHSHCGTVVNMVISQNPYNNKIPKKYDGCPVNVTWDVIDLAIKTPFNRTDPGYIIRLLDTVAGNLNLSIIYLKEAIPYIALAHLSGTYDDLKREMVTKNIDLSIVTSGSSKLFEPELDITHFFLEECIFFALPPRRKIRLGISILLIFSSEIWGLILISIWQDFEKV</sequence>
<feature type="chain" id="PRO_5041251644" description="Receptor ligand binding region domain-containing protein" evidence="2">
    <location>
        <begin position="17"/>
        <end position="308"/>
    </location>
</feature>
<keyword evidence="1" id="KW-0472">Membrane</keyword>
<dbReference type="EMBL" id="JALNTZ010000005">
    <property type="protein sequence ID" value="KAJ3652050.1"/>
    <property type="molecule type" value="Genomic_DNA"/>
</dbReference>
<protein>
    <recommendedName>
        <fullName evidence="5">Receptor ligand binding region domain-containing protein</fullName>
    </recommendedName>
</protein>
<comment type="caution">
    <text evidence="3">The sequence shown here is derived from an EMBL/GenBank/DDBJ whole genome shotgun (WGS) entry which is preliminary data.</text>
</comment>
<keyword evidence="1" id="KW-1133">Transmembrane helix</keyword>
<evidence type="ECO:0000313" key="4">
    <source>
        <dbReference type="Proteomes" id="UP001168821"/>
    </source>
</evidence>
<dbReference type="Proteomes" id="UP001168821">
    <property type="component" value="Unassembled WGS sequence"/>
</dbReference>
<keyword evidence="4" id="KW-1185">Reference proteome</keyword>
<evidence type="ECO:0008006" key="5">
    <source>
        <dbReference type="Google" id="ProtNLM"/>
    </source>
</evidence>
<evidence type="ECO:0000313" key="3">
    <source>
        <dbReference type="EMBL" id="KAJ3652050.1"/>
    </source>
</evidence>
<name>A0AA38I9B7_9CUCU</name>
<feature type="transmembrane region" description="Helical" evidence="1">
    <location>
        <begin position="281"/>
        <end position="302"/>
    </location>
</feature>
<keyword evidence="2" id="KW-0732">Signal</keyword>
<accession>A0AA38I9B7</accession>
<organism evidence="3 4">
    <name type="scientific">Zophobas morio</name>
    <dbReference type="NCBI Taxonomy" id="2755281"/>
    <lineage>
        <taxon>Eukaryota</taxon>
        <taxon>Metazoa</taxon>
        <taxon>Ecdysozoa</taxon>
        <taxon>Arthropoda</taxon>
        <taxon>Hexapoda</taxon>
        <taxon>Insecta</taxon>
        <taxon>Pterygota</taxon>
        <taxon>Neoptera</taxon>
        <taxon>Endopterygota</taxon>
        <taxon>Coleoptera</taxon>
        <taxon>Polyphaga</taxon>
        <taxon>Cucujiformia</taxon>
        <taxon>Tenebrionidae</taxon>
        <taxon>Zophobas</taxon>
    </lineage>
</organism>
<evidence type="ECO:0000256" key="1">
    <source>
        <dbReference type="SAM" id="Phobius"/>
    </source>
</evidence>